<evidence type="ECO:0000313" key="6">
    <source>
        <dbReference type="Proteomes" id="UP000304880"/>
    </source>
</evidence>
<evidence type="ECO:0000256" key="1">
    <source>
        <dbReference type="ARBA" id="ARBA00022448"/>
    </source>
</evidence>
<dbReference type="Proteomes" id="UP000304880">
    <property type="component" value="Unassembled WGS sequence"/>
</dbReference>
<feature type="domain" description="ABC transporter" evidence="4">
    <location>
        <begin position="4"/>
        <end position="238"/>
    </location>
</feature>
<dbReference type="EMBL" id="VDDC01000038">
    <property type="protein sequence ID" value="TNH38079.1"/>
    <property type="molecule type" value="Genomic_DNA"/>
</dbReference>
<dbReference type="PROSITE" id="PS50893">
    <property type="entry name" value="ABC_TRANSPORTER_2"/>
    <property type="match status" value="1"/>
</dbReference>
<evidence type="ECO:0000256" key="2">
    <source>
        <dbReference type="ARBA" id="ARBA00022741"/>
    </source>
</evidence>
<evidence type="ECO:0000259" key="4">
    <source>
        <dbReference type="PROSITE" id="PS50893"/>
    </source>
</evidence>
<dbReference type="Pfam" id="PF00005">
    <property type="entry name" value="ABC_tran"/>
    <property type="match status" value="1"/>
</dbReference>
<keyword evidence="2" id="KW-0547">Nucleotide-binding</keyword>
<dbReference type="AlphaFoldDB" id="A0A5C4R2D5"/>
<dbReference type="GO" id="GO:0015697">
    <property type="term" value="P:quaternary ammonium group transport"/>
    <property type="evidence" value="ECO:0007669"/>
    <property type="project" value="UniProtKB-ARBA"/>
</dbReference>
<keyword evidence="1" id="KW-0813">Transport</keyword>
<dbReference type="GO" id="GO:0005524">
    <property type="term" value="F:ATP binding"/>
    <property type="evidence" value="ECO:0007669"/>
    <property type="project" value="UniProtKB-KW"/>
</dbReference>
<comment type="caution">
    <text evidence="5">The sequence shown here is derived from an EMBL/GenBank/DDBJ whole genome shotgun (WGS) entry which is preliminary data.</text>
</comment>
<evidence type="ECO:0000256" key="3">
    <source>
        <dbReference type="ARBA" id="ARBA00022840"/>
    </source>
</evidence>
<organism evidence="5 6">
    <name type="scientific">Paracoccus haeundaensis</name>
    <dbReference type="NCBI Taxonomy" id="225362"/>
    <lineage>
        <taxon>Bacteria</taxon>
        <taxon>Pseudomonadati</taxon>
        <taxon>Pseudomonadota</taxon>
        <taxon>Alphaproteobacteria</taxon>
        <taxon>Rhodobacterales</taxon>
        <taxon>Paracoccaceae</taxon>
        <taxon>Paracoccus</taxon>
    </lineage>
</organism>
<accession>A0A5C4R2D5</accession>
<dbReference type="SUPFAM" id="SSF52540">
    <property type="entry name" value="P-loop containing nucleoside triphosphate hydrolases"/>
    <property type="match status" value="1"/>
</dbReference>
<gene>
    <name evidence="5" type="ORF">FHD67_16690</name>
</gene>
<dbReference type="InterPro" id="IPR050093">
    <property type="entry name" value="ABC_SmlMolc_Importer"/>
</dbReference>
<dbReference type="InterPro" id="IPR003439">
    <property type="entry name" value="ABC_transporter-like_ATP-bd"/>
</dbReference>
<dbReference type="Gene3D" id="3.40.50.300">
    <property type="entry name" value="P-loop containing nucleotide triphosphate hydrolases"/>
    <property type="match status" value="1"/>
</dbReference>
<name>A0A5C4R2D5_9RHOB</name>
<dbReference type="RefSeq" id="WP_139599381.1">
    <property type="nucleotide sequence ID" value="NZ_VDDC01000038.1"/>
</dbReference>
<dbReference type="InterPro" id="IPR027417">
    <property type="entry name" value="P-loop_NTPase"/>
</dbReference>
<dbReference type="InterPro" id="IPR017871">
    <property type="entry name" value="ABC_transporter-like_CS"/>
</dbReference>
<dbReference type="PROSITE" id="PS00211">
    <property type="entry name" value="ABC_TRANSPORTER_1"/>
    <property type="match status" value="1"/>
</dbReference>
<dbReference type="GO" id="GO:0016887">
    <property type="term" value="F:ATP hydrolysis activity"/>
    <property type="evidence" value="ECO:0007669"/>
    <property type="project" value="InterPro"/>
</dbReference>
<sequence>MPHVRAFSLSKSFGTTNVLNQIDLDLPQGSFLALLGPSGCGKTTLLRLIAGLELPDAGELRFDDQLIATSGHFVPPERRDLGMVFQSYALWPNMTVRGNVAFALQSHRMTLTERRARVDQMLTATGLLSLADRRPQDLSGGQRQRVALARSLALRPGLLLLDEPLANLDAHLRQQMLVQFRQLHAETGATFILVTHDQDEAMTVATHIAVMDRGQIQQMGCPEDLYRRPATPMVARFIGHGVTVPVEVTGTLDGICDLHVGTAALRLPGTAKPGPGWLCLHREDVRLCDGPGHLHARILSQSFQHGHYLTHALTDALDDQMLTLLVDRPLTTHTPVGLEITGGWVIGRDADKTSQAGARRGAVNA</sequence>
<dbReference type="FunFam" id="3.40.50.300:FF:000425">
    <property type="entry name" value="Probable ABC transporter, ATP-binding subunit"/>
    <property type="match status" value="1"/>
</dbReference>
<dbReference type="PANTHER" id="PTHR42781">
    <property type="entry name" value="SPERMIDINE/PUTRESCINE IMPORT ATP-BINDING PROTEIN POTA"/>
    <property type="match status" value="1"/>
</dbReference>
<proteinExistence type="predicted"/>
<protein>
    <submittedName>
        <fullName evidence="5">ABC transporter ATP-binding protein</fullName>
    </submittedName>
</protein>
<dbReference type="InterPro" id="IPR003593">
    <property type="entry name" value="AAA+_ATPase"/>
</dbReference>
<reference evidence="5 6" key="1">
    <citation type="submission" date="2019-06" db="EMBL/GenBank/DDBJ databases">
        <authorList>
            <person name="Li J."/>
        </authorList>
    </citation>
    <scope>NUCLEOTIDE SEQUENCE [LARGE SCALE GENOMIC DNA]</scope>
    <source>
        <strain evidence="5 6">CGMCC 1.8012</strain>
    </source>
</reference>
<keyword evidence="3 5" id="KW-0067">ATP-binding</keyword>
<dbReference type="PANTHER" id="PTHR42781:SF4">
    <property type="entry name" value="SPERMIDINE_PUTRESCINE IMPORT ATP-BINDING PROTEIN POTA"/>
    <property type="match status" value="1"/>
</dbReference>
<keyword evidence="6" id="KW-1185">Reference proteome</keyword>
<dbReference type="SMART" id="SM00382">
    <property type="entry name" value="AAA"/>
    <property type="match status" value="1"/>
</dbReference>
<evidence type="ECO:0000313" key="5">
    <source>
        <dbReference type="EMBL" id="TNH38079.1"/>
    </source>
</evidence>